<sequence length="87" mass="9889">MLWTFRPVHVDFNVSLKFNSLGSACITYDAPIVAPFTRICIDEHPAPLKWQNLDSKKALSSSLNDVPLFCNFIWPAITYPVDPSFFI</sequence>
<accession>A0AAD5R3X8</accession>
<organism evidence="1 2">
    <name type="scientific">Parelaphostrongylus tenuis</name>
    <name type="common">Meningeal worm</name>
    <dbReference type="NCBI Taxonomy" id="148309"/>
    <lineage>
        <taxon>Eukaryota</taxon>
        <taxon>Metazoa</taxon>
        <taxon>Ecdysozoa</taxon>
        <taxon>Nematoda</taxon>
        <taxon>Chromadorea</taxon>
        <taxon>Rhabditida</taxon>
        <taxon>Rhabditina</taxon>
        <taxon>Rhabditomorpha</taxon>
        <taxon>Strongyloidea</taxon>
        <taxon>Metastrongylidae</taxon>
        <taxon>Parelaphostrongylus</taxon>
    </lineage>
</organism>
<comment type="caution">
    <text evidence="1">The sequence shown here is derived from an EMBL/GenBank/DDBJ whole genome shotgun (WGS) entry which is preliminary data.</text>
</comment>
<protein>
    <submittedName>
        <fullName evidence="1">Uncharacterized protein</fullName>
    </submittedName>
</protein>
<reference evidence="1" key="1">
    <citation type="submission" date="2021-06" db="EMBL/GenBank/DDBJ databases">
        <title>Parelaphostrongylus tenuis whole genome reference sequence.</title>
        <authorList>
            <person name="Garwood T.J."/>
            <person name="Larsen P.A."/>
            <person name="Fountain-Jones N.M."/>
            <person name="Garbe J.R."/>
            <person name="Macchietto M.G."/>
            <person name="Kania S.A."/>
            <person name="Gerhold R.W."/>
            <person name="Richards J.E."/>
            <person name="Wolf T.M."/>
        </authorList>
    </citation>
    <scope>NUCLEOTIDE SEQUENCE</scope>
    <source>
        <strain evidence="1">MNPRO001-30</strain>
        <tissue evidence="1">Meninges</tissue>
    </source>
</reference>
<keyword evidence="2" id="KW-1185">Reference proteome</keyword>
<dbReference type="Proteomes" id="UP001196413">
    <property type="component" value="Unassembled WGS sequence"/>
</dbReference>
<dbReference type="EMBL" id="JAHQIW010006425">
    <property type="protein sequence ID" value="KAJ1369163.1"/>
    <property type="molecule type" value="Genomic_DNA"/>
</dbReference>
<name>A0AAD5R3X8_PARTN</name>
<dbReference type="AlphaFoldDB" id="A0AAD5R3X8"/>
<proteinExistence type="predicted"/>
<gene>
    <name evidence="1" type="ORF">KIN20_030566</name>
</gene>
<evidence type="ECO:0000313" key="1">
    <source>
        <dbReference type="EMBL" id="KAJ1369163.1"/>
    </source>
</evidence>
<evidence type="ECO:0000313" key="2">
    <source>
        <dbReference type="Proteomes" id="UP001196413"/>
    </source>
</evidence>